<dbReference type="AlphaFoldDB" id="A0A0C1YCV6"/>
<evidence type="ECO:0000256" key="3">
    <source>
        <dbReference type="ARBA" id="ARBA00022840"/>
    </source>
</evidence>
<dbReference type="Pfam" id="PF00005">
    <property type="entry name" value="ABC_tran"/>
    <property type="match status" value="1"/>
</dbReference>
<keyword evidence="2" id="KW-0547">Nucleotide-binding</keyword>
<dbReference type="EMBL" id="JTHE02000003">
    <property type="protein sequence ID" value="NEV66315.1"/>
    <property type="molecule type" value="Genomic_DNA"/>
</dbReference>
<dbReference type="PANTHER" id="PTHR42939">
    <property type="entry name" value="ABC TRANSPORTER ATP-BINDING PROTEIN ALBC-RELATED"/>
    <property type="match status" value="1"/>
</dbReference>
<dbReference type="SMART" id="SM00382">
    <property type="entry name" value="AAA"/>
    <property type="match status" value="1"/>
</dbReference>
<dbReference type="GO" id="GO:0016887">
    <property type="term" value="F:ATP hydrolysis activity"/>
    <property type="evidence" value="ECO:0007669"/>
    <property type="project" value="InterPro"/>
</dbReference>
<accession>A0A0C1YCV6</accession>
<dbReference type="PROSITE" id="PS50893">
    <property type="entry name" value="ABC_TRANSPORTER_2"/>
    <property type="match status" value="1"/>
</dbReference>
<protein>
    <submittedName>
        <fullName evidence="4">ABC transporter ATP-binding protein</fullName>
    </submittedName>
</protein>
<evidence type="ECO:0000256" key="1">
    <source>
        <dbReference type="ARBA" id="ARBA00022448"/>
    </source>
</evidence>
<dbReference type="Gene3D" id="3.40.50.300">
    <property type="entry name" value="P-loop containing nucleotide triphosphate hydrolases"/>
    <property type="match status" value="1"/>
</dbReference>
<dbReference type="PANTHER" id="PTHR42939:SF1">
    <property type="entry name" value="ABC TRANSPORTER ATP-BINDING PROTEIN ALBC-RELATED"/>
    <property type="match status" value="1"/>
</dbReference>
<dbReference type="InterPro" id="IPR003593">
    <property type="entry name" value="AAA+_ATPase"/>
</dbReference>
<reference evidence="4" key="1">
    <citation type="submission" date="2014-11" db="EMBL/GenBank/DDBJ databases">
        <authorList>
            <person name="Malar M.C."/>
            <person name="Sen D."/>
            <person name="Tripathy S."/>
        </authorList>
    </citation>
    <scope>NUCLEOTIDE SEQUENCE</scope>
    <source>
        <strain evidence="4">BDU141951</strain>
    </source>
</reference>
<dbReference type="InterPro" id="IPR003439">
    <property type="entry name" value="ABC_transporter-like_ATP-bd"/>
</dbReference>
<evidence type="ECO:0000256" key="2">
    <source>
        <dbReference type="ARBA" id="ARBA00022741"/>
    </source>
</evidence>
<dbReference type="PROSITE" id="PS00211">
    <property type="entry name" value="ABC_TRANSPORTER_1"/>
    <property type="match status" value="1"/>
</dbReference>
<sequence>MSASAPSFVAPPTAPTAAVVETYQLTKTYRTGFWLNQMVTPLRQCDLAVQPGETFGLLGPNGAGKTTLLKLLLGIVRPTSGRGTLLGHPLGDRGVKHRIGYLPENPYFYDYLTGEELLAYTAGLFGLSATQRRQRIAELLDMVGLDAKAIAKKPLKKYSKGMLQRVGLAQALINDPEVVFLDEPMSGLDPMGRFRVREVILALKAKGKTIFFNSHVLADVETICDRVALLDQGELLCAGTLDELLGQSNQYQVSGRGGNLNILQQWITQLQFEQGLWHGTLNGAPHDFMSSLRGMGGTLVTMQLARPTLEDFFIERINQRREA</sequence>
<dbReference type="InterPro" id="IPR017871">
    <property type="entry name" value="ABC_transporter-like_CS"/>
</dbReference>
<reference evidence="4" key="3">
    <citation type="submission" date="2020-02" db="EMBL/GenBank/DDBJ databases">
        <authorList>
            <person name="Sarangi A.N."/>
            <person name="Ghosh S."/>
            <person name="Mukherjee M."/>
            <person name="Tripathy S."/>
        </authorList>
    </citation>
    <scope>NUCLEOTIDE SEQUENCE</scope>
    <source>
        <strain evidence="4">BDU141951</strain>
    </source>
</reference>
<dbReference type="InterPro" id="IPR051782">
    <property type="entry name" value="ABC_Transporter_VariousFunc"/>
</dbReference>
<evidence type="ECO:0000313" key="4">
    <source>
        <dbReference type="EMBL" id="NEV66315.1"/>
    </source>
</evidence>
<reference evidence="4" key="2">
    <citation type="journal article" date="2015" name="Genome Announc.">
        <title>Draft Genome Sequence of Filamentous Marine Cyanobacterium Lyngbya confervoides Strain BDU141951.</title>
        <authorList>
            <person name="Chandrababunaidu M.M."/>
            <person name="Sen D."/>
            <person name="Tripathy S."/>
        </authorList>
    </citation>
    <scope>NUCLEOTIDE SEQUENCE</scope>
    <source>
        <strain evidence="4">BDU141951</strain>
    </source>
</reference>
<keyword evidence="1" id="KW-0813">Transport</keyword>
<keyword evidence="3 4" id="KW-0067">ATP-binding</keyword>
<proteinExistence type="predicted"/>
<gene>
    <name evidence="4" type="ORF">QQ91_004200</name>
</gene>
<dbReference type="CDD" id="cd03230">
    <property type="entry name" value="ABC_DR_subfamily_A"/>
    <property type="match status" value="1"/>
</dbReference>
<name>A0A0C1YCV6_9CYAN</name>
<dbReference type="InterPro" id="IPR027417">
    <property type="entry name" value="P-loop_NTPase"/>
</dbReference>
<dbReference type="GO" id="GO:0005524">
    <property type="term" value="F:ATP binding"/>
    <property type="evidence" value="ECO:0007669"/>
    <property type="project" value="UniProtKB-KW"/>
</dbReference>
<dbReference type="SUPFAM" id="SSF52540">
    <property type="entry name" value="P-loop containing nucleoside triphosphate hydrolases"/>
    <property type="match status" value="1"/>
</dbReference>
<comment type="caution">
    <text evidence="4">The sequence shown here is derived from an EMBL/GenBank/DDBJ whole genome shotgun (WGS) entry which is preliminary data.</text>
</comment>
<organism evidence="4">
    <name type="scientific">Lyngbya confervoides BDU141951</name>
    <dbReference type="NCBI Taxonomy" id="1574623"/>
    <lineage>
        <taxon>Bacteria</taxon>
        <taxon>Bacillati</taxon>
        <taxon>Cyanobacteriota</taxon>
        <taxon>Cyanophyceae</taxon>
        <taxon>Oscillatoriophycideae</taxon>
        <taxon>Oscillatoriales</taxon>
        <taxon>Microcoleaceae</taxon>
        <taxon>Lyngbya</taxon>
    </lineage>
</organism>